<reference evidence="2" key="1">
    <citation type="journal article" date="2012" name="Appl. Environ. Microbiol.">
        <title>Plasmid localization and organization of melamine degradation genes in Rhodococcus sp. strain Mel.</title>
        <authorList>
            <person name="Dodge A.G."/>
            <person name="Wackett L.P."/>
            <person name="Sadowsky M.J."/>
        </authorList>
    </citation>
    <scope>NUCLEOTIDE SEQUENCE</scope>
    <source>
        <strain evidence="2">Mel</strain>
        <plasmid evidence="2">pMel2</plasmid>
    </source>
</reference>
<dbReference type="EMBL" id="JN241636">
    <property type="protein sequence ID" value="AEX65065.1"/>
    <property type="molecule type" value="Genomic_DNA"/>
</dbReference>
<name>H8ZKU3_9NOCA</name>
<organism evidence="2">
    <name type="scientific">Rhodococcus sp. Mel</name>
    <dbReference type="NCBI Taxonomy" id="1093626"/>
    <lineage>
        <taxon>Bacteria</taxon>
        <taxon>Bacillati</taxon>
        <taxon>Actinomycetota</taxon>
        <taxon>Actinomycetes</taxon>
        <taxon>Mycobacteriales</taxon>
        <taxon>Nocardiaceae</taxon>
        <taxon>Rhodococcus</taxon>
    </lineage>
</organism>
<sequence>MSAWTSPHRRTACGTNRERTGPSAKDEGLNYANLATVIGRYRAPSVCGMTGMRYASAH</sequence>
<accession>H8ZKU3</accession>
<feature type="region of interest" description="Disordered" evidence="1">
    <location>
        <begin position="1"/>
        <end position="27"/>
    </location>
</feature>
<evidence type="ECO:0000256" key="1">
    <source>
        <dbReference type="SAM" id="MobiDB-lite"/>
    </source>
</evidence>
<geneLocation type="plasmid" evidence="2">
    <name>pMel2</name>
</geneLocation>
<evidence type="ECO:0000313" key="2">
    <source>
        <dbReference type="EMBL" id="AEX65065.1"/>
    </source>
</evidence>
<feature type="compositionally biased region" description="Basic and acidic residues" evidence="1">
    <location>
        <begin position="16"/>
        <end position="27"/>
    </location>
</feature>
<keyword evidence="2" id="KW-0614">Plasmid</keyword>
<dbReference type="AlphaFoldDB" id="H8ZKU3"/>
<proteinExistence type="predicted"/>
<protein>
    <submittedName>
        <fullName evidence="2">Uncharacterized protein</fullName>
    </submittedName>
</protein>